<organism evidence="3 4">
    <name type="scientific">Hymenobacter bucti</name>
    <dbReference type="NCBI Taxonomy" id="1844114"/>
    <lineage>
        <taxon>Bacteria</taxon>
        <taxon>Pseudomonadati</taxon>
        <taxon>Bacteroidota</taxon>
        <taxon>Cytophagia</taxon>
        <taxon>Cytophagales</taxon>
        <taxon>Hymenobacteraceae</taxon>
        <taxon>Hymenobacter</taxon>
    </lineage>
</organism>
<dbReference type="InterPro" id="IPR000073">
    <property type="entry name" value="AB_hydrolase_1"/>
</dbReference>
<dbReference type="SUPFAM" id="SSF53474">
    <property type="entry name" value="alpha/beta-Hydrolases"/>
    <property type="match status" value="1"/>
</dbReference>
<evidence type="ECO:0000313" key="4">
    <source>
        <dbReference type="Proteomes" id="UP001597197"/>
    </source>
</evidence>
<feature type="domain" description="AB hydrolase-1" evidence="2">
    <location>
        <begin position="53"/>
        <end position="291"/>
    </location>
</feature>
<dbReference type="PRINTS" id="PR00111">
    <property type="entry name" value="ABHYDROLASE"/>
</dbReference>
<dbReference type="GO" id="GO:0016787">
    <property type="term" value="F:hydrolase activity"/>
    <property type="evidence" value="ECO:0007669"/>
    <property type="project" value="UniProtKB-KW"/>
</dbReference>
<accession>A0ABW4QS03</accession>
<dbReference type="EMBL" id="JBHUFD010000002">
    <property type="protein sequence ID" value="MFD1872187.1"/>
    <property type="molecule type" value="Genomic_DNA"/>
</dbReference>
<gene>
    <name evidence="3" type="ORF">ACFSDX_07100</name>
</gene>
<dbReference type="Pfam" id="PF12697">
    <property type="entry name" value="Abhydrolase_6"/>
    <property type="match status" value="1"/>
</dbReference>
<dbReference type="Proteomes" id="UP001597197">
    <property type="component" value="Unassembled WGS sequence"/>
</dbReference>
<dbReference type="PANTHER" id="PTHR43039">
    <property type="entry name" value="ESTERASE-RELATED"/>
    <property type="match status" value="1"/>
</dbReference>
<evidence type="ECO:0000256" key="1">
    <source>
        <dbReference type="ARBA" id="ARBA00008645"/>
    </source>
</evidence>
<evidence type="ECO:0000313" key="3">
    <source>
        <dbReference type="EMBL" id="MFD1872187.1"/>
    </source>
</evidence>
<name>A0ABW4QS03_9BACT</name>
<comment type="caution">
    <text evidence="3">The sequence shown here is derived from an EMBL/GenBank/DDBJ whole genome shotgun (WGS) entry which is preliminary data.</text>
</comment>
<dbReference type="RefSeq" id="WP_382312572.1">
    <property type="nucleotide sequence ID" value="NZ_JBHUFD010000002.1"/>
</dbReference>
<keyword evidence="4" id="KW-1185">Reference proteome</keyword>
<reference evidence="4" key="1">
    <citation type="journal article" date="2019" name="Int. J. Syst. Evol. Microbiol.">
        <title>The Global Catalogue of Microorganisms (GCM) 10K type strain sequencing project: providing services to taxonomists for standard genome sequencing and annotation.</title>
        <authorList>
            <consortium name="The Broad Institute Genomics Platform"/>
            <consortium name="The Broad Institute Genome Sequencing Center for Infectious Disease"/>
            <person name="Wu L."/>
            <person name="Ma J."/>
        </authorList>
    </citation>
    <scope>NUCLEOTIDE SEQUENCE [LARGE SCALE GENOMIC DNA]</scope>
    <source>
        <strain evidence="4">CGMCC 1.15795</strain>
    </source>
</reference>
<keyword evidence="3" id="KW-0378">Hydrolase</keyword>
<sequence>MHLPSSSPRSTWPGAFSPPREVQQAVTVAVAPECEAIIRRNNVRVIGEGPQTLLFCNGFGCNHQIWRYLSTPLSKRYRVVLFDYVGTGESDLGAYDWQAYSTLDRYAQDIVEICQVLSLREVVLIGHSVGATIAMLAASQAPEYIARCVLLTASPCYLNKPGYYGGLALEDINQMLALLDVDQHSWANLLMGLLIAPEHATSIGEELAGYFCNLDARVARHFARITFLADNRASVAQLQQPTLLLQCADDAIAPTEVGAFWMAHLPQATLTTLPIAGHCPHLSAPLETMAAIEAFLAQSGGARATPGRG</sequence>
<protein>
    <submittedName>
        <fullName evidence="3">Alpha/beta fold hydrolase</fullName>
    </submittedName>
</protein>
<dbReference type="InterPro" id="IPR029058">
    <property type="entry name" value="AB_hydrolase_fold"/>
</dbReference>
<evidence type="ECO:0000259" key="2">
    <source>
        <dbReference type="Pfam" id="PF12697"/>
    </source>
</evidence>
<proteinExistence type="inferred from homology"/>
<dbReference type="Gene3D" id="3.40.50.1820">
    <property type="entry name" value="alpha/beta hydrolase"/>
    <property type="match status" value="1"/>
</dbReference>
<comment type="similarity">
    <text evidence="1">Belongs to the AB hydrolase superfamily.</text>
</comment>